<reference evidence="1 2" key="1">
    <citation type="submission" date="2018-07" db="EMBL/GenBank/DDBJ databases">
        <title>Motiliproteus coralliicola sp. nov., a bacterium isolated from Coral.</title>
        <authorList>
            <person name="Wang G."/>
        </authorList>
    </citation>
    <scope>NUCLEOTIDE SEQUENCE [LARGE SCALE GENOMIC DNA]</scope>
    <source>
        <strain evidence="1 2">C34</strain>
    </source>
</reference>
<dbReference type="Proteomes" id="UP000253769">
    <property type="component" value="Unassembled WGS sequence"/>
</dbReference>
<accession>A0A369WT67</accession>
<keyword evidence="2" id="KW-1185">Reference proteome</keyword>
<dbReference type="SUPFAM" id="SSF55729">
    <property type="entry name" value="Acyl-CoA N-acyltransferases (Nat)"/>
    <property type="match status" value="1"/>
</dbReference>
<proteinExistence type="predicted"/>
<dbReference type="EMBL" id="QQOH01000001">
    <property type="protein sequence ID" value="RDE24343.1"/>
    <property type="molecule type" value="Genomic_DNA"/>
</dbReference>
<sequence>MSIHFQLATEPAKRLQYFNIRQFCFRNDLGLYSFDGSEDQYDREGEILLIMEGNQCIGGARLSGSLDPVPLPLEHEGLNIQQLFPNISGTDTPYCQWTRLAVHPSKRTPQLMAETAKTMLEIALVKGYQYSFCVSGRSQARLYKRLYNNLGYDYRIMEQIEVPEEPGFKGLPHLLSICDLTSASEQQLDIPRVA</sequence>
<organism evidence="1 2">
    <name type="scientific">Motiliproteus coralliicola</name>
    <dbReference type="NCBI Taxonomy" id="2283196"/>
    <lineage>
        <taxon>Bacteria</taxon>
        <taxon>Pseudomonadati</taxon>
        <taxon>Pseudomonadota</taxon>
        <taxon>Gammaproteobacteria</taxon>
        <taxon>Oceanospirillales</taxon>
        <taxon>Oceanospirillaceae</taxon>
        <taxon>Motiliproteus</taxon>
    </lineage>
</organism>
<name>A0A369WT67_9GAMM</name>
<dbReference type="OrthoDB" id="6087376at2"/>
<evidence type="ECO:0000313" key="2">
    <source>
        <dbReference type="Proteomes" id="UP000253769"/>
    </source>
</evidence>
<dbReference type="RefSeq" id="WP_114693929.1">
    <property type="nucleotide sequence ID" value="NZ_QQOH01000001.1"/>
</dbReference>
<gene>
    <name evidence="1" type="ORF">DV711_01765</name>
</gene>
<protein>
    <recommendedName>
        <fullName evidence="3">GNAT family N-acetyltransferase</fullName>
    </recommendedName>
</protein>
<comment type="caution">
    <text evidence="1">The sequence shown here is derived from an EMBL/GenBank/DDBJ whole genome shotgun (WGS) entry which is preliminary data.</text>
</comment>
<evidence type="ECO:0000313" key="1">
    <source>
        <dbReference type="EMBL" id="RDE24343.1"/>
    </source>
</evidence>
<dbReference type="Gene3D" id="3.40.630.30">
    <property type="match status" value="1"/>
</dbReference>
<evidence type="ECO:0008006" key="3">
    <source>
        <dbReference type="Google" id="ProtNLM"/>
    </source>
</evidence>
<dbReference type="AlphaFoldDB" id="A0A369WT67"/>
<dbReference type="InterPro" id="IPR016181">
    <property type="entry name" value="Acyl_CoA_acyltransferase"/>
</dbReference>